<keyword evidence="3" id="KW-0347">Helicase</keyword>
<dbReference type="PANTHER" id="PTHR47961">
    <property type="entry name" value="DNA POLYMERASE THETA, PUTATIVE (AFU_ORTHOLOGUE AFUA_1G05260)-RELATED"/>
    <property type="match status" value="1"/>
</dbReference>
<dbReference type="WBParaSite" id="SCUD_0000540501-mRNA-1">
    <property type="protein sequence ID" value="SCUD_0000540501-mRNA-1"/>
    <property type="gene ID" value="SCUD_0000540501"/>
</dbReference>
<dbReference type="GO" id="GO:0043138">
    <property type="term" value="F:3'-5' DNA helicase activity"/>
    <property type="evidence" value="ECO:0007669"/>
    <property type="project" value="UniProtKB-EC"/>
</dbReference>
<evidence type="ECO:0000313" key="9">
    <source>
        <dbReference type="EMBL" id="VDO95493.1"/>
    </source>
</evidence>
<dbReference type="PANTHER" id="PTHR47961:SF6">
    <property type="entry name" value="DNA-DIRECTED DNA POLYMERASE"/>
    <property type="match status" value="1"/>
</dbReference>
<evidence type="ECO:0000256" key="2">
    <source>
        <dbReference type="ARBA" id="ARBA00022801"/>
    </source>
</evidence>
<reference evidence="9 10" key="2">
    <citation type="submission" date="2018-11" db="EMBL/GenBank/DDBJ databases">
        <authorList>
            <consortium name="Pathogen Informatics"/>
        </authorList>
    </citation>
    <scope>NUCLEOTIDE SEQUENCE [LARGE SCALE GENOMIC DNA]</scope>
    <source>
        <strain evidence="9">Dakar</strain>
        <strain evidence="10">Dakar, Senegal</strain>
    </source>
</reference>
<evidence type="ECO:0000313" key="11">
    <source>
        <dbReference type="WBParaSite" id="SCUD_0000540501-mRNA-1"/>
    </source>
</evidence>
<feature type="domain" description="POLQ-like helical" evidence="8">
    <location>
        <begin position="176"/>
        <end position="206"/>
    </location>
</feature>
<dbReference type="STRING" id="6186.A0A183JRR6"/>
<keyword evidence="1" id="KW-0547">Nucleotide-binding</keyword>
<dbReference type="Pfam" id="PF21099">
    <property type="entry name" value="POLQ_helical"/>
    <property type="match status" value="1"/>
</dbReference>
<gene>
    <name evidence="9" type="ORF">SCUD_LOCUS5405</name>
</gene>
<dbReference type="InterPro" id="IPR046931">
    <property type="entry name" value="HTH_61"/>
</dbReference>
<accession>A0A183JRR6</accession>
<evidence type="ECO:0000313" key="10">
    <source>
        <dbReference type="Proteomes" id="UP000279833"/>
    </source>
</evidence>
<dbReference type="AlphaFoldDB" id="A0A183JRR6"/>
<evidence type="ECO:0000256" key="4">
    <source>
        <dbReference type="ARBA" id="ARBA00022840"/>
    </source>
</evidence>
<reference evidence="11" key="1">
    <citation type="submission" date="2016-06" db="UniProtKB">
        <authorList>
            <consortium name="WormBaseParasite"/>
        </authorList>
    </citation>
    <scope>IDENTIFICATION</scope>
</reference>
<evidence type="ECO:0000256" key="1">
    <source>
        <dbReference type="ARBA" id="ARBA00022741"/>
    </source>
</evidence>
<keyword evidence="4" id="KW-0067">ATP-binding</keyword>
<keyword evidence="2" id="KW-0378">Hydrolase</keyword>
<feature type="region of interest" description="Disordered" evidence="6">
    <location>
        <begin position="63"/>
        <end position="102"/>
    </location>
</feature>
<dbReference type="GO" id="GO:0016787">
    <property type="term" value="F:hydrolase activity"/>
    <property type="evidence" value="ECO:0007669"/>
    <property type="project" value="UniProtKB-KW"/>
</dbReference>
<comment type="catalytic activity">
    <reaction evidence="5">
        <text>ATP + H2O = ADP + phosphate + H(+)</text>
        <dbReference type="Rhea" id="RHEA:13065"/>
        <dbReference type="ChEBI" id="CHEBI:15377"/>
        <dbReference type="ChEBI" id="CHEBI:15378"/>
        <dbReference type="ChEBI" id="CHEBI:30616"/>
        <dbReference type="ChEBI" id="CHEBI:43474"/>
        <dbReference type="ChEBI" id="CHEBI:456216"/>
        <dbReference type="EC" id="5.6.2.4"/>
    </reaction>
</comment>
<evidence type="ECO:0000256" key="3">
    <source>
        <dbReference type="ARBA" id="ARBA00022806"/>
    </source>
</evidence>
<dbReference type="InterPro" id="IPR050474">
    <property type="entry name" value="Hel308_SKI2-like"/>
</dbReference>
<evidence type="ECO:0000259" key="7">
    <source>
        <dbReference type="Pfam" id="PF20470"/>
    </source>
</evidence>
<sequence length="207" mass="23129">MNGMPPVNSCLMGDGGSPESSLKRALLEVIVNGFVETLADALLYLSSTLLATTVTWEKLNEFNNSQSPSTKKNRRRSLRLSQPKTYSENEINGDDDNENNNNNRFTVQMKRLLFTCIKDLQKHEFIYIDQSTCLNLSKNVINTSFTDSQSLELSLNGARLQPTALGRAVLSSSLGPVHGLIVYEELDRARRSIALDTELHLVYLVSF</sequence>
<evidence type="ECO:0000256" key="5">
    <source>
        <dbReference type="ARBA" id="ARBA00048988"/>
    </source>
</evidence>
<name>A0A183JRR6_9TREM</name>
<protein>
    <submittedName>
        <fullName evidence="11">HTH_61 domain-containing protein</fullName>
    </submittedName>
</protein>
<dbReference type="Pfam" id="PF20470">
    <property type="entry name" value="HTH_61"/>
    <property type="match status" value="1"/>
</dbReference>
<evidence type="ECO:0000259" key="8">
    <source>
        <dbReference type="Pfam" id="PF21099"/>
    </source>
</evidence>
<keyword evidence="10" id="KW-1185">Reference proteome</keyword>
<organism evidence="11">
    <name type="scientific">Schistosoma curassoni</name>
    <dbReference type="NCBI Taxonomy" id="6186"/>
    <lineage>
        <taxon>Eukaryota</taxon>
        <taxon>Metazoa</taxon>
        <taxon>Spiralia</taxon>
        <taxon>Lophotrochozoa</taxon>
        <taxon>Platyhelminthes</taxon>
        <taxon>Trematoda</taxon>
        <taxon>Digenea</taxon>
        <taxon>Strigeidida</taxon>
        <taxon>Schistosomatoidea</taxon>
        <taxon>Schistosomatidae</taxon>
        <taxon>Schistosoma</taxon>
    </lineage>
</organism>
<dbReference type="InterPro" id="IPR048960">
    <property type="entry name" value="POLQ-like_helical"/>
</dbReference>
<evidence type="ECO:0000256" key="6">
    <source>
        <dbReference type="SAM" id="MobiDB-lite"/>
    </source>
</evidence>
<proteinExistence type="predicted"/>
<dbReference type="EMBL" id="UZAK01008799">
    <property type="protein sequence ID" value="VDO95493.1"/>
    <property type="molecule type" value="Genomic_DNA"/>
</dbReference>
<dbReference type="GO" id="GO:0005524">
    <property type="term" value="F:ATP binding"/>
    <property type="evidence" value="ECO:0007669"/>
    <property type="project" value="UniProtKB-KW"/>
</dbReference>
<feature type="domain" description="DNA polymerase theta-like helix-turn-helix" evidence="7">
    <location>
        <begin position="4"/>
        <end position="59"/>
    </location>
</feature>
<dbReference type="Proteomes" id="UP000279833">
    <property type="component" value="Unassembled WGS sequence"/>
</dbReference>